<feature type="transmembrane region" description="Helical" evidence="1">
    <location>
        <begin position="15"/>
        <end position="33"/>
    </location>
</feature>
<accession>A0A9X2VW55</accession>
<evidence type="ECO:0008006" key="4">
    <source>
        <dbReference type="Google" id="ProtNLM"/>
    </source>
</evidence>
<keyword evidence="1" id="KW-0812">Transmembrane</keyword>
<keyword evidence="3" id="KW-1185">Reference proteome</keyword>
<dbReference type="EMBL" id="JANYMP010000040">
    <property type="protein sequence ID" value="MCS7484045.1"/>
    <property type="molecule type" value="Genomic_DNA"/>
</dbReference>
<dbReference type="AlphaFoldDB" id="A0A9X2VW55"/>
<dbReference type="RefSeq" id="WP_259629496.1">
    <property type="nucleotide sequence ID" value="NZ_JANYMP010000040.1"/>
</dbReference>
<name>A0A9X2VW55_9PSEU</name>
<dbReference type="Proteomes" id="UP001141259">
    <property type="component" value="Unassembled WGS sequence"/>
</dbReference>
<keyword evidence="1" id="KW-0472">Membrane</keyword>
<proteinExistence type="predicted"/>
<keyword evidence="1" id="KW-1133">Transmembrane helix</keyword>
<feature type="transmembrane region" description="Helical" evidence="1">
    <location>
        <begin position="105"/>
        <end position="128"/>
    </location>
</feature>
<evidence type="ECO:0000256" key="1">
    <source>
        <dbReference type="SAM" id="Phobius"/>
    </source>
</evidence>
<reference evidence="2" key="1">
    <citation type="submission" date="2022-08" db="EMBL/GenBank/DDBJ databases">
        <authorList>
            <person name="Tistechok S."/>
            <person name="Samborskyy M."/>
            <person name="Roman I."/>
        </authorList>
    </citation>
    <scope>NUCLEOTIDE SEQUENCE</scope>
    <source>
        <strain evidence="2">DSM 103496</strain>
    </source>
</reference>
<comment type="caution">
    <text evidence="2">The sequence shown here is derived from an EMBL/GenBank/DDBJ whole genome shotgun (WGS) entry which is preliminary data.</text>
</comment>
<gene>
    <name evidence="2" type="ORF">NZH93_45040</name>
</gene>
<evidence type="ECO:0000313" key="3">
    <source>
        <dbReference type="Proteomes" id="UP001141259"/>
    </source>
</evidence>
<organism evidence="2 3">
    <name type="scientific">Umezawaea endophytica</name>
    <dbReference type="NCBI Taxonomy" id="1654476"/>
    <lineage>
        <taxon>Bacteria</taxon>
        <taxon>Bacillati</taxon>
        <taxon>Actinomycetota</taxon>
        <taxon>Actinomycetes</taxon>
        <taxon>Pseudonocardiales</taxon>
        <taxon>Pseudonocardiaceae</taxon>
        <taxon>Umezawaea</taxon>
    </lineage>
</organism>
<sequence length="198" mass="21261">MKWYADGAARFTRQVIADVLALGWVAFWVWFALGARDGVLTARAPGDGLVNAGNRVHDAFSDAAGSAGRVPVVGDDLAGALGKGTDAGTTLSDVGRAQIEAVETVAHWLAVALIAVPLVFLLITWLPLRLRFARRAFAARRLRDTGRTDLLALHALNTMSLAQLARFDDDPVDGWRRGDPEVIAVLASRRLARLGIRG</sequence>
<evidence type="ECO:0000313" key="2">
    <source>
        <dbReference type="EMBL" id="MCS7484045.1"/>
    </source>
</evidence>
<protein>
    <recommendedName>
        <fullName evidence="4">Transmembrane protein</fullName>
    </recommendedName>
</protein>